<feature type="region of interest" description="Disordered" evidence="1">
    <location>
        <begin position="53"/>
        <end position="90"/>
    </location>
</feature>
<reference evidence="2" key="1">
    <citation type="journal article" date="2023" name="Nat. Commun.">
        <title>Diploid and tetraploid genomes of Acorus and the evolution of monocots.</title>
        <authorList>
            <person name="Ma L."/>
            <person name="Liu K.W."/>
            <person name="Li Z."/>
            <person name="Hsiao Y.Y."/>
            <person name="Qi Y."/>
            <person name="Fu T."/>
            <person name="Tang G.D."/>
            <person name="Zhang D."/>
            <person name="Sun W.H."/>
            <person name="Liu D.K."/>
            <person name="Li Y."/>
            <person name="Chen G.Z."/>
            <person name="Liu X.D."/>
            <person name="Liao X.Y."/>
            <person name="Jiang Y.T."/>
            <person name="Yu X."/>
            <person name="Hao Y."/>
            <person name="Huang J."/>
            <person name="Zhao X.W."/>
            <person name="Ke S."/>
            <person name="Chen Y.Y."/>
            <person name="Wu W.L."/>
            <person name="Hsu J.L."/>
            <person name="Lin Y.F."/>
            <person name="Huang M.D."/>
            <person name="Li C.Y."/>
            <person name="Huang L."/>
            <person name="Wang Z.W."/>
            <person name="Zhao X."/>
            <person name="Zhong W.Y."/>
            <person name="Peng D.H."/>
            <person name="Ahmad S."/>
            <person name="Lan S."/>
            <person name="Zhang J.S."/>
            <person name="Tsai W.C."/>
            <person name="Van de Peer Y."/>
            <person name="Liu Z.J."/>
        </authorList>
    </citation>
    <scope>NUCLEOTIDE SEQUENCE</scope>
    <source>
        <strain evidence="2">CP</strain>
    </source>
</reference>
<dbReference type="AlphaFoldDB" id="A0AAV9DX81"/>
<comment type="caution">
    <text evidence="2">The sequence shown here is derived from an EMBL/GenBank/DDBJ whole genome shotgun (WGS) entry which is preliminary data.</text>
</comment>
<protein>
    <submittedName>
        <fullName evidence="2">Uncharacterized protein</fullName>
    </submittedName>
</protein>
<proteinExistence type="predicted"/>
<gene>
    <name evidence="2" type="ORF">QJS10_CPA10g00202</name>
</gene>
<reference evidence="2" key="2">
    <citation type="submission" date="2023-06" db="EMBL/GenBank/DDBJ databases">
        <authorList>
            <person name="Ma L."/>
            <person name="Liu K.-W."/>
            <person name="Li Z."/>
            <person name="Hsiao Y.-Y."/>
            <person name="Qi Y."/>
            <person name="Fu T."/>
            <person name="Tang G."/>
            <person name="Zhang D."/>
            <person name="Sun W.-H."/>
            <person name="Liu D.-K."/>
            <person name="Li Y."/>
            <person name="Chen G.-Z."/>
            <person name="Liu X.-D."/>
            <person name="Liao X.-Y."/>
            <person name="Jiang Y.-T."/>
            <person name="Yu X."/>
            <person name="Hao Y."/>
            <person name="Huang J."/>
            <person name="Zhao X.-W."/>
            <person name="Ke S."/>
            <person name="Chen Y.-Y."/>
            <person name="Wu W.-L."/>
            <person name="Hsu J.-L."/>
            <person name="Lin Y.-F."/>
            <person name="Huang M.-D."/>
            <person name="Li C.-Y."/>
            <person name="Huang L."/>
            <person name="Wang Z.-W."/>
            <person name="Zhao X."/>
            <person name="Zhong W.-Y."/>
            <person name="Peng D.-H."/>
            <person name="Ahmad S."/>
            <person name="Lan S."/>
            <person name="Zhang J.-S."/>
            <person name="Tsai W.-C."/>
            <person name="Van De Peer Y."/>
            <person name="Liu Z.-J."/>
        </authorList>
    </citation>
    <scope>NUCLEOTIDE SEQUENCE</scope>
    <source>
        <strain evidence="2">CP</strain>
        <tissue evidence="2">Leaves</tissue>
    </source>
</reference>
<accession>A0AAV9DX81</accession>
<dbReference type="Proteomes" id="UP001180020">
    <property type="component" value="Unassembled WGS sequence"/>
</dbReference>
<evidence type="ECO:0000313" key="2">
    <source>
        <dbReference type="EMBL" id="KAK1305476.1"/>
    </source>
</evidence>
<name>A0AAV9DX81_ACOCL</name>
<evidence type="ECO:0000313" key="3">
    <source>
        <dbReference type="Proteomes" id="UP001180020"/>
    </source>
</evidence>
<keyword evidence="3" id="KW-1185">Reference proteome</keyword>
<evidence type="ECO:0000256" key="1">
    <source>
        <dbReference type="SAM" id="MobiDB-lite"/>
    </source>
</evidence>
<organism evidence="2 3">
    <name type="scientific">Acorus calamus</name>
    <name type="common">Sweet flag</name>
    <dbReference type="NCBI Taxonomy" id="4465"/>
    <lineage>
        <taxon>Eukaryota</taxon>
        <taxon>Viridiplantae</taxon>
        <taxon>Streptophyta</taxon>
        <taxon>Embryophyta</taxon>
        <taxon>Tracheophyta</taxon>
        <taxon>Spermatophyta</taxon>
        <taxon>Magnoliopsida</taxon>
        <taxon>Liliopsida</taxon>
        <taxon>Acoraceae</taxon>
        <taxon>Acorus</taxon>
    </lineage>
</organism>
<feature type="compositionally biased region" description="Polar residues" evidence="1">
    <location>
        <begin position="66"/>
        <end position="90"/>
    </location>
</feature>
<dbReference type="EMBL" id="JAUJYO010000010">
    <property type="protein sequence ID" value="KAK1305476.1"/>
    <property type="molecule type" value="Genomic_DNA"/>
</dbReference>
<sequence length="90" mass="9357">MKGYMLVGDIKLMLWRFMSSKAAVGSSMDCAFAFGSEGVNALLYVTQLQGLAEGSSPISPEKGAASSLTPRTSECPNCSTTPANVITSST</sequence>